<reference evidence="2 3" key="1">
    <citation type="submission" date="2017-08" db="EMBL/GenBank/DDBJ databases">
        <title>The complete genome sequence of Nocardiopsis gilva YIM 90087.</title>
        <authorList>
            <person name="Yin M."/>
            <person name="Tang S."/>
        </authorList>
    </citation>
    <scope>NUCLEOTIDE SEQUENCE [LARGE SCALE GENOMIC DNA]</scope>
    <source>
        <strain evidence="2 3">YIM 90087</strain>
    </source>
</reference>
<dbReference type="KEGG" id="ngv:CDO52_11660"/>
<feature type="transmembrane region" description="Helical" evidence="1">
    <location>
        <begin position="117"/>
        <end position="146"/>
    </location>
</feature>
<dbReference type="OrthoDB" id="4427624at2"/>
<keyword evidence="1" id="KW-0812">Transmembrane</keyword>
<feature type="transmembrane region" description="Helical" evidence="1">
    <location>
        <begin position="152"/>
        <end position="175"/>
    </location>
</feature>
<dbReference type="InterPro" id="IPR021205">
    <property type="entry name" value="Lanti_perm_SpaE/MutE/EpiE-like"/>
</dbReference>
<feature type="transmembrane region" description="Helical" evidence="1">
    <location>
        <begin position="240"/>
        <end position="259"/>
    </location>
</feature>
<evidence type="ECO:0008006" key="4">
    <source>
        <dbReference type="Google" id="ProtNLM"/>
    </source>
</evidence>
<evidence type="ECO:0000256" key="1">
    <source>
        <dbReference type="SAM" id="Phobius"/>
    </source>
</evidence>
<dbReference type="CDD" id="cd21807">
    <property type="entry name" value="ABC-2_lan_permease_MutE_EpiE-like"/>
    <property type="match status" value="1"/>
</dbReference>
<feature type="transmembrane region" description="Helical" evidence="1">
    <location>
        <begin position="39"/>
        <end position="59"/>
    </location>
</feature>
<sequence>MSATRTEPRPRARGVSRDDPSLFTVVGTELARQRGGFSLWFTLLLPAALVLPLGVIAAFSPEGQNGDVWKIWLNVVLMFWGILAPMAAALYAAVSVRQDDDARRLLYSYAFPRHRLFLGKFVALALVWLGSALILTALLSALAVALGQVGDIGTVAAGVLLSWLAGLGSLALCLLVAHMWGFATTICVGVAGMMFGALLADKSVWWAIPLAWPMRVVVPLAEVFASGVPLPPEHPLMDTGVIPIAIALSAALSVVLLAIGSRYVNRKEL</sequence>
<keyword evidence="1" id="KW-0472">Membrane</keyword>
<accession>A0A223S5E6</accession>
<protein>
    <recommendedName>
        <fullName evidence="4">Lantibiotic ABC transporter permease</fullName>
    </recommendedName>
</protein>
<gene>
    <name evidence="2" type="ORF">CDO52_11660</name>
</gene>
<keyword evidence="3" id="KW-1185">Reference proteome</keyword>
<keyword evidence="1" id="KW-1133">Transmembrane helix</keyword>
<evidence type="ECO:0000313" key="2">
    <source>
        <dbReference type="EMBL" id="ASU83345.1"/>
    </source>
</evidence>
<organism evidence="2 3">
    <name type="scientific">Nocardiopsis gilva YIM 90087</name>
    <dbReference type="NCBI Taxonomy" id="1235441"/>
    <lineage>
        <taxon>Bacteria</taxon>
        <taxon>Bacillati</taxon>
        <taxon>Actinomycetota</taxon>
        <taxon>Actinomycetes</taxon>
        <taxon>Streptosporangiales</taxon>
        <taxon>Nocardiopsidaceae</taxon>
        <taxon>Nocardiopsis</taxon>
    </lineage>
</organism>
<feature type="transmembrane region" description="Helical" evidence="1">
    <location>
        <begin position="71"/>
        <end position="96"/>
    </location>
</feature>
<dbReference type="RefSeq" id="WP_017617069.1">
    <property type="nucleotide sequence ID" value="NZ_ANBG01000040.1"/>
</dbReference>
<feature type="transmembrane region" description="Helical" evidence="1">
    <location>
        <begin position="182"/>
        <end position="200"/>
    </location>
</feature>
<proteinExistence type="predicted"/>
<dbReference type="AlphaFoldDB" id="A0A223S5E6"/>
<dbReference type="Proteomes" id="UP000215005">
    <property type="component" value="Chromosome"/>
</dbReference>
<name>A0A223S5E6_9ACTN</name>
<evidence type="ECO:0000313" key="3">
    <source>
        <dbReference type="Proteomes" id="UP000215005"/>
    </source>
</evidence>
<dbReference type="EMBL" id="CP022753">
    <property type="protein sequence ID" value="ASU83345.1"/>
    <property type="molecule type" value="Genomic_DNA"/>
</dbReference>